<name>A0A9J6C6A5_POLVA</name>
<dbReference type="EMBL" id="JADBJN010000002">
    <property type="protein sequence ID" value="KAG5677562.1"/>
    <property type="molecule type" value="Genomic_DNA"/>
</dbReference>
<evidence type="ECO:0000256" key="1">
    <source>
        <dbReference type="SAM" id="SignalP"/>
    </source>
</evidence>
<organism evidence="2 3">
    <name type="scientific">Polypedilum vanderplanki</name>
    <name type="common">Sleeping chironomid midge</name>
    <dbReference type="NCBI Taxonomy" id="319348"/>
    <lineage>
        <taxon>Eukaryota</taxon>
        <taxon>Metazoa</taxon>
        <taxon>Ecdysozoa</taxon>
        <taxon>Arthropoda</taxon>
        <taxon>Hexapoda</taxon>
        <taxon>Insecta</taxon>
        <taxon>Pterygota</taxon>
        <taxon>Neoptera</taxon>
        <taxon>Endopterygota</taxon>
        <taxon>Diptera</taxon>
        <taxon>Nematocera</taxon>
        <taxon>Chironomoidea</taxon>
        <taxon>Chironomidae</taxon>
        <taxon>Chironominae</taxon>
        <taxon>Polypedilum</taxon>
        <taxon>Polypedilum</taxon>
    </lineage>
</organism>
<sequence>MYKFMSVFIFAIILAMASAKPAIIAPAPYSEVIASPYVVNAATSSQYVARNYNGYAYVDSAPLLSYTSLPYTSYIL</sequence>
<reference evidence="2" key="1">
    <citation type="submission" date="2021-03" db="EMBL/GenBank/DDBJ databases">
        <title>Chromosome level genome of the anhydrobiotic midge Polypedilum vanderplanki.</title>
        <authorList>
            <person name="Yoshida Y."/>
            <person name="Kikawada T."/>
            <person name="Gusev O."/>
        </authorList>
    </citation>
    <scope>NUCLEOTIDE SEQUENCE</scope>
    <source>
        <strain evidence="2">NIAS01</strain>
        <tissue evidence="2">Whole body or cell culture</tissue>
    </source>
</reference>
<comment type="caution">
    <text evidence="2">The sequence shown here is derived from an EMBL/GenBank/DDBJ whole genome shotgun (WGS) entry which is preliminary data.</text>
</comment>
<accession>A0A9J6C6A5</accession>
<dbReference type="AlphaFoldDB" id="A0A9J6C6A5"/>
<feature type="signal peptide" evidence="1">
    <location>
        <begin position="1"/>
        <end position="19"/>
    </location>
</feature>
<evidence type="ECO:0000313" key="2">
    <source>
        <dbReference type="EMBL" id="KAG5677562.1"/>
    </source>
</evidence>
<keyword evidence="1" id="KW-0732">Signal</keyword>
<evidence type="ECO:0000313" key="3">
    <source>
        <dbReference type="Proteomes" id="UP001107558"/>
    </source>
</evidence>
<proteinExistence type="predicted"/>
<dbReference type="Proteomes" id="UP001107558">
    <property type="component" value="Chromosome 2"/>
</dbReference>
<gene>
    <name evidence="2" type="ORF">PVAND_007312</name>
</gene>
<protein>
    <submittedName>
        <fullName evidence="2">Uncharacterized protein</fullName>
    </submittedName>
</protein>
<dbReference type="OrthoDB" id="10489064at2759"/>
<feature type="chain" id="PRO_5039908236" evidence="1">
    <location>
        <begin position="20"/>
        <end position="76"/>
    </location>
</feature>
<keyword evidence="3" id="KW-1185">Reference proteome</keyword>